<keyword evidence="2" id="KW-0472">Membrane</keyword>
<dbReference type="AlphaFoldDB" id="S8BVT9"/>
<dbReference type="EMBL" id="AQGS01000071">
    <property type="protein sequence ID" value="EPS43608.1"/>
    <property type="molecule type" value="Genomic_DNA"/>
</dbReference>
<feature type="region of interest" description="Disordered" evidence="1">
    <location>
        <begin position="314"/>
        <end position="340"/>
    </location>
</feature>
<evidence type="ECO:0000313" key="3">
    <source>
        <dbReference type="EMBL" id="EPS43608.1"/>
    </source>
</evidence>
<feature type="compositionally biased region" description="Pro residues" evidence="1">
    <location>
        <begin position="188"/>
        <end position="197"/>
    </location>
</feature>
<feature type="compositionally biased region" description="Acidic residues" evidence="1">
    <location>
        <begin position="373"/>
        <end position="391"/>
    </location>
</feature>
<dbReference type="Proteomes" id="UP000015100">
    <property type="component" value="Unassembled WGS sequence"/>
</dbReference>
<reference evidence="3 4" key="1">
    <citation type="journal article" date="2013" name="PLoS Genet.">
        <title>Genomic mechanisms accounting for the adaptation to parasitism in nematode-trapping fungi.</title>
        <authorList>
            <person name="Meerupati T."/>
            <person name="Andersson K.M."/>
            <person name="Friman E."/>
            <person name="Kumar D."/>
            <person name="Tunlid A."/>
            <person name="Ahren D."/>
        </authorList>
    </citation>
    <scope>NUCLEOTIDE SEQUENCE [LARGE SCALE GENOMIC DNA]</scope>
    <source>
        <strain evidence="3 4">CBS 200.50</strain>
    </source>
</reference>
<feature type="region of interest" description="Disordered" evidence="1">
    <location>
        <begin position="172"/>
        <end position="198"/>
    </location>
</feature>
<name>S8BVT9_DACHA</name>
<proteinExistence type="predicted"/>
<feature type="compositionally biased region" description="Low complexity" evidence="1">
    <location>
        <begin position="112"/>
        <end position="122"/>
    </location>
</feature>
<feature type="compositionally biased region" description="Acidic residues" evidence="1">
    <location>
        <begin position="102"/>
        <end position="111"/>
    </location>
</feature>
<feature type="compositionally biased region" description="Acidic residues" evidence="1">
    <location>
        <begin position="398"/>
        <end position="410"/>
    </location>
</feature>
<comment type="caution">
    <text evidence="3">The sequence shown here is derived from an EMBL/GenBank/DDBJ whole genome shotgun (WGS) entry which is preliminary data.</text>
</comment>
<keyword evidence="4" id="KW-1185">Reference proteome</keyword>
<feature type="transmembrane region" description="Helical" evidence="2">
    <location>
        <begin position="491"/>
        <end position="514"/>
    </location>
</feature>
<dbReference type="HOGENOM" id="CLU_484862_0_0_1"/>
<protein>
    <submittedName>
        <fullName evidence="3">Uncharacterized protein</fullName>
    </submittedName>
</protein>
<dbReference type="OMA" id="PQNDISH"/>
<evidence type="ECO:0000256" key="2">
    <source>
        <dbReference type="SAM" id="Phobius"/>
    </source>
</evidence>
<reference evidence="4" key="2">
    <citation type="submission" date="2013-04" db="EMBL/GenBank/DDBJ databases">
        <title>Genomic mechanisms accounting for the adaptation to parasitism in nematode-trapping fungi.</title>
        <authorList>
            <person name="Ahren D.G."/>
        </authorList>
    </citation>
    <scope>NUCLEOTIDE SEQUENCE [LARGE SCALE GENOMIC DNA]</scope>
    <source>
        <strain evidence="4">CBS 200.50</strain>
    </source>
</reference>
<sequence>MSASIPRRYPIRSTRGIPSYKYREENSTVGTRRKKPIVIIRPPGPELKFERDGELLSFNTAWDKTKSRYENAARILDKGQDGRDISTESEDEFSEETSAGENTEEESEVLENSELSSLEHSTASSAPQNDISHEGRSGSWRRWLFNVITLLWIRKGIWKLLMFSSSQFRTMKKHNTATSSTSGRTRIPPTPRPPPPGTKIQLRYQRPESIPTSLLHRSNIDYGALQTHLDLVDHEMTSLRRILDAIIRRNPDLQELNLRVVSERELLCRIANQYNDLFTGNLYRTLIERDQETGAVGWLLYQFLLWCMNQRTRENPARERSGAPEPPTKPPSRAVSTQDEDVIRVISADAPRLLDKIVVSTPKSQKFAVDAGFSDEELETDTDDPDADGLIDDFSAYADDEEDDEEDEGSDLSPRMIDSSDLDRELNIFENEIEPGLILRYGNSEQRTTLRRRNGNGVLPALIIPDGAAEAEEETSPIKQPKFIQTARCNMIFFLTCLAILTMALIALCLVQYIHEKQGTARLWDTILMHQRRTVPAPSSSNISRRTLSVTRAMAHLVNRVA</sequence>
<gene>
    <name evidence="3" type="ORF">H072_2436</name>
</gene>
<feature type="region of interest" description="Disordered" evidence="1">
    <location>
        <begin position="1"/>
        <end position="28"/>
    </location>
</feature>
<dbReference type="OrthoDB" id="5383562at2759"/>
<feature type="compositionally biased region" description="Basic and acidic residues" evidence="1">
    <location>
        <begin position="73"/>
        <end position="86"/>
    </location>
</feature>
<organism evidence="3 4">
    <name type="scientific">Dactylellina haptotyla (strain CBS 200.50)</name>
    <name type="common">Nematode-trapping fungus</name>
    <name type="synonym">Monacrosporium haptotylum</name>
    <dbReference type="NCBI Taxonomy" id="1284197"/>
    <lineage>
        <taxon>Eukaryota</taxon>
        <taxon>Fungi</taxon>
        <taxon>Dikarya</taxon>
        <taxon>Ascomycota</taxon>
        <taxon>Pezizomycotina</taxon>
        <taxon>Orbiliomycetes</taxon>
        <taxon>Orbiliales</taxon>
        <taxon>Orbiliaceae</taxon>
        <taxon>Dactylellina</taxon>
    </lineage>
</organism>
<accession>S8BVT9</accession>
<keyword evidence="2" id="KW-1133">Transmembrane helix</keyword>
<feature type="region of interest" description="Disordered" evidence="1">
    <location>
        <begin position="73"/>
        <end position="136"/>
    </location>
</feature>
<evidence type="ECO:0000313" key="4">
    <source>
        <dbReference type="Proteomes" id="UP000015100"/>
    </source>
</evidence>
<keyword evidence="2" id="KW-0812">Transmembrane</keyword>
<feature type="compositionally biased region" description="Low complexity" evidence="1">
    <location>
        <begin position="178"/>
        <end position="187"/>
    </location>
</feature>
<evidence type="ECO:0000256" key="1">
    <source>
        <dbReference type="SAM" id="MobiDB-lite"/>
    </source>
</evidence>
<feature type="region of interest" description="Disordered" evidence="1">
    <location>
        <begin position="370"/>
        <end position="417"/>
    </location>
</feature>